<dbReference type="Proteomes" id="UP000187735">
    <property type="component" value="Chromosome"/>
</dbReference>
<dbReference type="AlphaFoldDB" id="A0A1P8WKM2"/>
<organism evidence="2 3">
    <name type="scientific">Fuerstiella marisgermanici</name>
    <dbReference type="NCBI Taxonomy" id="1891926"/>
    <lineage>
        <taxon>Bacteria</taxon>
        <taxon>Pseudomonadati</taxon>
        <taxon>Planctomycetota</taxon>
        <taxon>Planctomycetia</taxon>
        <taxon>Planctomycetales</taxon>
        <taxon>Planctomycetaceae</taxon>
        <taxon>Fuerstiella</taxon>
    </lineage>
</organism>
<dbReference type="GO" id="GO:0004386">
    <property type="term" value="F:helicase activity"/>
    <property type="evidence" value="ECO:0007669"/>
    <property type="project" value="UniProtKB-KW"/>
</dbReference>
<sequence>MPKHIDKQDLLAKAAGRWRAIVLELCPGLGESSLNGKHGPCPKCGGTDRFRALPSFDSDGAAYCNQCYSSGNGDGLAFLMWWNGWDFPTALAAVDKWLNDGGAAVPAVQAAKQEDARSPFERWQQQDATPDELRTAVDEWAKKKPGVDATAVIDSDPMLGFWPKGQYGQPVLGFVGYRGKEKAALHIYRLDGTPFPAYRDVQERKSHNVGGSKAGWIFVGGRKRFKRADVVWRVEGLTDGFALLPLLPANHAIVTNTTGCAWSASSDRMPPLSMFKGKDVIVAGDADKPGQKGVMDFANDVNRLAKSVLLLRLPFPLAETHGADVRDWLTESPRSFEDLESLMVSLGAMTNAADLADDDDTSVPSFRNFDVVLTGKKTEFVGLPMSSVLKQIPPGEIMRVDRQLFIDQGRGDYASRVYWLNDDTQLFGWLGSRLDIVPAFRSGIGFHSKKEVFSETQRTVNGFEAVQIVPHEPKLPKCYYACDWPDVGDGSHLQELLDFFSPAGPVDGDLIKAMFLTAVWGGGCGKRPVFAITADGPGSGKSALVAVLAELVGGLLELSKGEDFDRFKARLLSSEGRRKRLVLYDNVKSWRLSWPQFEALVTSPVISGRQNNVGEASRPNDLLWVLTGNGLSLGKDIAQRSVVIRLARPEFRGDWDESVMGFVRQHRMELLGDLIGTLRQPATSLAGQSRWGQWESEVLARLPEPSDAQAVIAERQEEADVEADEVEDLVQYFGSKIEQAGFDTSGRVFLSWDHCLAWCGHCFGKPNITTTDAGRRLSAMRAANPELSMVPRRTNNKRGVLWTGDGDESRPIRVFGDINPMDRGDDF</sequence>
<name>A0A1P8WKM2_9PLAN</name>
<keyword evidence="2" id="KW-0067">ATP-binding</keyword>
<evidence type="ECO:0000313" key="2">
    <source>
        <dbReference type="EMBL" id="APZ94614.1"/>
    </source>
</evidence>
<dbReference type="Gene3D" id="3.40.1360.10">
    <property type="match status" value="1"/>
</dbReference>
<dbReference type="OrthoDB" id="288091at2"/>
<feature type="domain" description="DNA primase/helicase Gp4 N-terminal Bacteriophage T7-like" evidence="1">
    <location>
        <begin position="36"/>
        <end position="76"/>
    </location>
</feature>
<reference evidence="2 3" key="1">
    <citation type="journal article" date="2016" name="Front. Microbiol.">
        <title>Fuerstia marisgermanicae gen. nov., sp. nov., an Unusual Member of the Phylum Planctomycetes from the German Wadden Sea.</title>
        <authorList>
            <person name="Kohn T."/>
            <person name="Heuer A."/>
            <person name="Jogler M."/>
            <person name="Vollmers J."/>
            <person name="Boedeker C."/>
            <person name="Bunk B."/>
            <person name="Rast P."/>
            <person name="Borchert D."/>
            <person name="Glockner I."/>
            <person name="Freese H.M."/>
            <person name="Klenk H.P."/>
            <person name="Overmann J."/>
            <person name="Kaster A.K."/>
            <person name="Rohde M."/>
            <person name="Wiegand S."/>
            <person name="Jogler C."/>
        </authorList>
    </citation>
    <scope>NUCLEOTIDE SEQUENCE [LARGE SCALE GENOMIC DNA]</scope>
    <source>
        <strain evidence="2 3">NH11</strain>
    </source>
</reference>
<dbReference type="GO" id="GO:0008270">
    <property type="term" value="F:zinc ion binding"/>
    <property type="evidence" value="ECO:0007669"/>
    <property type="project" value="InterPro"/>
</dbReference>
<dbReference type="SUPFAM" id="SSF57783">
    <property type="entry name" value="Zinc beta-ribbon"/>
    <property type="match status" value="1"/>
</dbReference>
<evidence type="ECO:0000259" key="1">
    <source>
        <dbReference type="SMART" id="SM00778"/>
    </source>
</evidence>
<evidence type="ECO:0000313" key="3">
    <source>
        <dbReference type="Proteomes" id="UP000187735"/>
    </source>
</evidence>
<dbReference type="InterPro" id="IPR013237">
    <property type="entry name" value="Phage_T7_Gp4_N"/>
</dbReference>
<dbReference type="SMART" id="SM00778">
    <property type="entry name" value="Prim_Zn_Ribbon"/>
    <property type="match status" value="1"/>
</dbReference>
<keyword evidence="3" id="KW-1185">Reference proteome</keyword>
<gene>
    <name evidence="2" type="ORF">Fuma_04247</name>
</gene>
<keyword evidence="2" id="KW-0347">Helicase</keyword>
<dbReference type="Pfam" id="PF08273">
    <property type="entry name" value="Zn_Ribbon_Prim"/>
    <property type="match status" value="1"/>
</dbReference>
<dbReference type="EMBL" id="CP017641">
    <property type="protein sequence ID" value="APZ94614.1"/>
    <property type="molecule type" value="Genomic_DNA"/>
</dbReference>
<dbReference type="STRING" id="1891926.Fuma_04247"/>
<accession>A0A1P8WKM2</accession>
<keyword evidence="2" id="KW-0547">Nucleotide-binding</keyword>
<dbReference type="KEGG" id="fmr:Fuma_04247"/>
<protein>
    <submittedName>
        <fullName evidence="2">Zinc-binding domain of primase-helicase</fullName>
    </submittedName>
</protein>
<proteinExistence type="predicted"/>
<keyword evidence="2" id="KW-0378">Hydrolase</keyword>